<feature type="chain" id="PRO_5014578912" description="Hydrophobic seed protein domain-containing protein" evidence="3">
    <location>
        <begin position="26"/>
        <end position="128"/>
    </location>
</feature>
<dbReference type="InterPro" id="IPR051636">
    <property type="entry name" value="Plant_LTP/defense-related"/>
</dbReference>
<evidence type="ECO:0000313" key="6">
    <source>
        <dbReference type="EnsemblPlants" id="KRH11601"/>
    </source>
</evidence>
<dbReference type="GeneID" id="100812425"/>
<dbReference type="OrthoDB" id="1421092at2759"/>
<dbReference type="Gramene" id="KRH11601">
    <property type="protein sequence ID" value="KRH11601"/>
    <property type="gene ID" value="GLYMA_15G119600"/>
</dbReference>
<dbReference type="InterPro" id="IPR027923">
    <property type="entry name" value="Hydrophob_seed_dom"/>
</dbReference>
<keyword evidence="7" id="KW-1185">Reference proteome</keyword>
<keyword evidence="3" id="KW-0732">Signal</keyword>
<evidence type="ECO:0000313" key="5">
    <source>
        <dbReference type="EMBL" id="KRH11601.1"/>
    </source>
</evidence>
<dbReference type="EnsemblPlants" id="KRH11601">
    <property type="protein sequence ID" value="KRH11601"/>
    <property type="gene ID" value="GLYMA_15G119600"/>
</dbReference>
<dbReference type="Pfam" id="PF14547">
    <property type="entry name" value="Hydrophob_seed"/>
    <property type="match status" value="1"/>
</dbReference>
<dbReference type="InterPro" id="IPR036312">
    <property type="entry name" value="Bifun_inhib/LTP/seed_sf"/>
</dbReference>
<feature type="signal peptide" evidence="3">
    <location>
        <begin position="1"/>
        <end position="25"/>
    </location>
</feature>
<reference evidence="5 6" key="1">
    <citation type="journal article" date="2010" name="Nature">
        <title>Genome sequence of the palaeopolyploid soybean.</title>
        <authorList>
            <person name="Schmutz J."/>
            <person name="Cannon S.B."/>
            <person name="Schlueter J."/>
            <person name="Ma J."/>
            <person name="Mitros T."/>
            <person name="Nelson W."/>
            <person name="Hyten D.L."/>
            <person name="Song Q."/>
            <person name="Thelen J.J."/>
            <person name="Cheng J."/>
            <person name="Xu D."/>
            <person name="Hellsten U."/>
            <person name="May G.D."/>
            <person name="Yu Y."/>
            <person name="Sakurai T."/>
            <person name="Umezawa T."/>
            <person name="Bhattacharyya M.K."/>
            <person name="Sandhu D."/>
            <person name="Valliyodan B."/>
            <person name="Lindquist E."/>
            <person name="Peto M."/>
            <person name="Grant D."/>
            <person name="Shu S."/>
            <person name="Goodstein D."/>
            <person name="Barry K."/>
            <person name="Futrell-Griggs M."/>
            <person name="Abernathy B."/>
            <person name="Du J."/>
            <person name="Tian Z."/>
            <person name="Zhu L."/>
            <person name="Gill N."/>
            <person name="Joshi T."/>
            <person name="Libault M."/>
            <person name="Sethuraman A."/>
            <person name="Zhang X.-C."/>
            <person name="Shinozaki K."/>
            <person name="Nguyen H.T."/>
            <person name="Wing R.A."/>
            <person name="Cregan P."/>
            <person name="Specht J."/>
            <person name="Grimwood J."/>
            <person name="Rokhsar D."/>
            <person name="Stacey G."/>
            <person name="Shoemaker R.C."/>
            <person name="Jackson S.A."/>
        </authorList>
    </citation>
    <scope>NUCLEOTIDE SEQUENCE [LARGE SCALE GENOMIC DNA]</scope>
    <source>
        <strain evidence="6">cv. Williams 82</strain>
        <tissue evidence="5">Callus</tissue>
    </source>
</reference>
<reference evidence="5" key="3">
    <citation type="submission" date="2018-07" db="EMBL/GenBank/DDBJ databases">
        <title>WGS assembly of Glycine max.</title>
        <authorList>
            <person name="Schmutz J."/>
            <person name="Cannon S."/>
            <person name="Schlueter J."/>
            <person name="Ma J."/>
            <person name="Mitros T."/>
            <person name="Nelson W."/>
            <person name="Hyten D."/>
            <person name="Song Q."/>
            <person name="Thelen J."/>
            <person name="Cheng J."/>
            <person name="Xu D."/>
            <person name="Hellsten U."/>
            <person name="May G."/>
            <person name="Yu Y."/>
            <person name="Sakurai T."/>
            <person name="Umezawa T."/>
            <person name="Bhattacharyya M."/>
            <person name="Sandhu D."/>
            <person name="Valliyodan B."/>
            <person name="Lindquist E."/>
            <person name="Peto M."/>
            <person name="Grant D."/>
            <person name="Shu S."/>
            <person name="Goodstein D."/>
            <person name="Barry K."/>
            <person name="Futrell-Griggs M."/>
            <person name="Abernathy B."/>
            <person name="Du J."/>
            <person name="Tian Z."/>
            <person name="Zhu L."/>
            <person name="Gill N."/>
            <person name="Joshi T."/>
            <person name="Libault M."/>
            <person name="Sethuraman A."/>
            <person name="Zhang X."/>
            <person name="Shinozaki K."/>
            <person name="Nguyen H."/>
            <person name="Wing R."/>
            <person name="Cregan P."/>
            <person name="Specht J."/>
            <person name="Grimwood J."/>
            <person name="Rokhsar D."/>
            <person name="Stacey G."/>
            <person name="Shoemaker R."/>
            <person name="Jackson S."/>
        </authorList>
    </citation>
    <scope>NUCLEOTIDE SEQUENCE</scope>
    <source>
        <tissue evidence="5">Callus</tissue>
    </source>
</reference>
<evidence type="ECO:0000256" key="1">
    <source>
        <dbReference type="ARBA" id="ARBA00008965"/>
    </source>
</evidence>
<dbReference type="EMBL" id="CM000848">
    <property type="protein sequence ID" value="KRH11601.1"/>
    <property type="molecule type" value="Genomic_DNA"/>
</dbReference>
<evidence type="ECO:0000256" key="2">
    <source>
        <dbReference type="SAM" id="MobiDB-lite"/>
    </source>
</evidence>
<accession>I1MG43</accession>
<dbReference type="RefSeq" id="XP_003546265.1">
    <property type="nucleotide sequence ID" value="XM_003546217.5"/>
</dbReference>
<feature type="region of interest" description="Disordered" evidence="2">
    <location>
        <begin position="25"/>
        <end position="57"/>
    </location>
</feature>
<dbReference type="Allergome" id="368">
    <property type="allergen name" value="Gly m 1"/>
</dbReference>
<protein>
    <recommendedName>
        <fullName evidence="4">Hydrophobic seed protein domain-containing protein</fullName>
    </recommendedName>
</protein>
<gene>
    <name evidence="6" type="primary">LOC100812425</name>
    <name evidence="5" type="ORF">GLYMA_15G119600</name>
</gene>
<dbReference type="SMR" id="I1MG43"/>
<feature type="compositionally biased region" description="Pro residues" evidence="2">
    <location>
        <begin position="30"/>
        <end position="57"/>
    </location>
</feature>
<evidence type="ECO:0000313" key="7">
    <source>
        <dbReference type="Proteomes" id="UP000008827"/>
    </source>
</evidence>
<dbReference type="AlphaFoldDB" id="I1MG43"/>
<dbReference type="PaxDb" id="3847-GLYMA15G13760.1"/>
<dbReference type="Gene3D" id="1.10.110.10">
    <property type="entry name" value="Plant lipid-transfer and hydrophobic proteins"/>
    <property type="match status" value="1"/>
</dbReference>
<name>I1MG43_SOYBN</name>
<feature type="domain" description="Hydrophobic seed protein" evidence="4">
    <location>
        <begin position="62"/>
        <end position="119"/>
    </location>
</feature>
<evidence type="ECO:0000256" key="3">
    <source>
        <dbReference type="SAM" id="SignalP"/>
    </source>
</evidence>
<dbReference type="KEGG" id="gmx:100812425"/>
<sequence>MGSKVVASVALLLSINILFISMVSSEDDPPPPPSDVPAPITPPPLSPPSPSPSPQPSCPDLSVCLNILDGSPADDCCALIDGLVDLEASVCLCIQLRALEIVDLDLNLRLILNACGPSNTTNATCDRT</sequence>
<dbReference type="SUPFAM" id="SSF47699">
    <property type="entry name" value="Bifunctional inhibitor/lipid-transfer protein/seed storage 2S albumin"/>
    <property type="match status" value="1"/>
</dbReference>
<dbReference type="Proteomes" id="UP000008827">
    <property type="component" value="Chromosome 15"/>
</dbReference>
<comment type="similarity">
    <text evidence="1">Belongs to the plant LTP family. PEARLI1 subfamily.</text>
</comment>
<proteinExistence type="inferred from homology"/>
<dbReference type="HOGENOM" id="CLU_055715_2_1_1"/>
<evidence type="ECO:0000259" key="4">
    <source>
        <dbReference type="Pfam" id="PF14547"/>
    </source>
</evidence>
<dbReference type="PANTHER" id="PTHR31731">
    <property type="match status" value="1"/>
</dbReference>
<organism evidence="5">
    <name type="scientific">Glycine max</name>
    <name type="common">Soybean</name>
    <name type="synonym">Glycine hispida</name>
    <dbReference type="NCBI Taxonomy" id="3847"/>
    <lineage>
        <taxon>Eukaryota</taxon>
        <taxon>Viridiplantae</taxon>
        <taxon>Streptophyta</taxon>
        <taxon>Embryophyta</taxon>
        <taxon>Tracheophyta</taxon>
        <taxon>Spermatophyta</taxon>
        <taxon>Magnoliopsida</taxon>
        <taxon>eudicotyledons</taxon>
        <taxon>Gunneridae</taxon>
        <taxon>Pentapetalae</taxon>
        <taxon>rosids</taxon>
        <taxon>fabids</taxon>
        <taxon>Fabales</taxon>
        <taxon>Fabaceae</taxon>
        <taxon>Papilionoideae</taxon>
        <taxon>50 kb inversion clade</taxon>
        <taxon>NPAAA clade</taxon>
        <taxon>indigoferoid/millettioid clade</taxon>
        <taxon>Phaseoleae</taxon>
        <taxon>Glycine</taxon>
        <taxon>Glycine subgen. Soja</taxon>
    </lineage>
</organism>
<reference evidence="6" key="2">
    <citation type="submission" date="2018-02" db="UniProtKB">
        <authorList>
            <consortium name="EnsemblPlants"/>
        </authorList>
    </citation>
    <scope>IDENTIFICATION</scope>
    <source>
        <strain evidence="6">Williams 82</strain>
    </source>
</reference>
<dbReference type="OMA" id="ISCHSSE"/>